<proteinExistence type="inferred from homology"/>
<dbReference type="InterPro" id="IPR020422">
    <property type="entry name" value="TYR_PHOSPHATASE_DUAL_dom"/>
</dbReference>
<feature type="domain" description="Tyrosine-protein phosphatase" evidence="14">
    <location>
        <begin position="168"/>
        <end position="324"/>
    </location>
</feature>
<dbReference type="EC" id="3.1.3.48" evidence="4"/>
<reference evidence="16 17" key="1">
    <citation type="journal article" date="2014" name="Genome Biol. Evol.">
        <title>The secreted proteins of Achlya hypogyna and Thraustotheca clavata identify the ancestral oomycete secretome and reveal gene acquisitions by horizontal gene transfer.</title>
        <authorList>
            <person name="Misner I."/>
            <person name="Blouin N."/>
            <person name="Leonard G."/>
            <person name="Richards T.A."/>
            <person name="Lane C.E."/>
        </authorList>
    </citation>
    <scope>NUCLEOTIDE SEQUENCE [LARGE SCALE GENOMIC DNA]</scope>
    <source>
        <strain evidence="16 17">ATCC 34112</strain>
    </source>
</reference>
<dbReference type="SUPFAM" id="SSF52799">
    <property type="entry name" value="(Phosphotyrosine protein) phosphatases II"/>
    <property type="match status" value="2"/>
</dbReference>
<dbReference type="InterPro" id="IPR044506">
    <property type="entry name" value="CDC14_C"/>
</dbReference>
<dbReference type="GO" id="GO:0004725">
    <property type="term" value="F:protein tyrosine phosphatase activity"/>
    <property type="evidence" value="ECO:0007669"/>
    <property type="project" value="UniProtKB-EC"/>
</dbReference>
<dbReference type="GO" id="GO:0007096">
    <property type="term" value="P:regulation of exit from mitosis"/>
    <property type="evidence" value="ECO:0007669"/>
    <property type="project" value="UniProtKB-ARBA"/>
</dbReference>
<dbReference type="Pfam" id="PF00782">
    <property type="entry name" value="DSPc"/>
    <property type="match status" value="1"/>
</dbReference>
<sequence length="370" mass="41669">MASSTIVVIEKKLYFVVCSAQDPLQSDVVYVEANYRYCNYFDDYGPFHLGDTITFCKQLSTTLEQAEKQSQVVHIRSSSDPQQQANLICLLGCWAVHARKLSPSKALEPFQHLALPYFHDATDEPCSFELSVLDVVEGFALAIELKYIDVATFSVEEYTHYEKVENGDWNWISPKFLAFAGPADDASTVEGTTYPPSFYLSYFKKHNITMVIRLNEKNYDENALILCDIQHRDFCFPDGSDPPKEILDSFLAACEETAGSIAVHCKAGLGRTGTCIGAYMMKHDKFTAKQAIGWLRLCRPGSVIGPQQDFLVEKQEEMWGLKAKQTLAPHHLVSGHAPNQGNRLLTQRKRKHQDVLLVAEESPSPMRMKV</sequence>
<evidence type="ECO:0000256" key="5">
    <source>
        <dbReference type="ARBA" id="ARBA00022490"/>
    </source>
</evidence>
<keyword evidence="8" id="KW-0498">Mitosis</keyword>
<dbReference type="InterPro" id="IPR050561">
    <property type="entry name" value="PTP"/>
</dbReference>
<evidence type="ECO:0000313" key="17">
    <source>
        <dbReference type="Proteomes" id="UP000243217"/>
    </source>
</evidence>
<dbReference type="Proteomes" id="UP000243217">
    <property type="component" value="Unassembled WGS sequence"/>
</dbReference>
<dbReference type="PROSITE" id="PS50056">
    <property type="entry name" value="TYR_PHOSPHATASE_2"/>
    <property type="match status" value="1"/>
</dbReference>
<dbReference type="PANTHER" id="PTHR23339">
    <property type="entry name" value="TYROSINE SPECIFIC PROTEIN PHOSPHATASE AND DUAL SPECIFICITY PROTEIN PHOSPHATASE"/>
    <property type="match status" value="1"/>
</dbReference>
<evidence type="ECO:0000259" key="15">
    <source>
        <dbReference type="PROSITE" id="PS50056"/>
    </source>
</evidence>
<evidence type="ECO:0000256" key="9">
    <source>
        <dbReference type="ARBA" id="ARBA00022801"/>
    </source>
</evidence>
<evidence type="ECO:0000256" key="13">
    <source>
        <dbReference type="ARBA" id="ARBA00023306"/>
    </source>
</evidence>
<dbReference type="GO" id="GO:0000278">
    <property type="term" value="P:mitotic cell cycle"/>
    <property type="evidence" value="ECO:0007669"/>
    <property type="project" value="UniProtKB-ARBA"/>
</dbReference>
<dbReference type="InterPro" id="IPR000340">
    <property type="entry name" value="Dual-sp_phosphatase_cat-dom"/>
</dbReference>
<keyword evidence="17" id="KW-1185">Reference proteome</keyword>
<evidence type="ECO:0000256" key="4">
    <source>
        <dbReference type="ARBA" id="ARBA00013064"/>
    </source>
</evidence>
<dbReference type="Gene3D" id="3.90.190.10">
    <property type="entry name" value="Protein tyrosine phosphatase superfamily"/>
    <property type="match status" value="2"/>
</dbReference>
<dbReference type="GO" id="GO:0032954">
    <property type="term" value="P:regulation of cytokinetic process"/>
    <property type="evidence" value="ECO:0007669"/>
    <property type="project" value="UniProtKB-ARBA"/>
</dbReference>
<keyword evidence="7" id="KW-0132">Cell division</keyword>
<protein>
    <recommendedName>
        <fullName evidence="4">protein-tyrosine-phosphatase</fullName>
        <ecNumber evidence="4">3.1.3.48</ecNumber>
    </recommendedName>
</protein>
<comment type="similarity">
    <text evidence="3">Belongs to the protein-tyrosine phosphatase family. Non-receptor class CDC14 subfamily.</text>
</comment>
<dbReference type="GO" id="GO:0031981">
    <property type="term" value="C:nuclear lumen"/>
    <property type="evidence" value="ECO:0007669"/>
    <property type="project" value="UniProtKB-ARBA"/>
</dbReference>
<accession>A0A1V9ZNJ8</accession>
<dbReference type="InterPro" id="IPR029021">
    <property type="entry name" value="Prot-tyrosine_phosphatase-like"/>
</dbReference>
<keyword evidence="5" id="KW-0963">Cytoplasm</keyword>
<dbReference type="PROSITE" id="PS00383">
    <property type="entry name" value="TYR_PHOSPHATASE_1"/>
    <property type="match status" value="1"/>
</dbReference>
<dbReference type="CDD" id="cd14499">
    <property type="entry name" value="CDC14_C"/>
    <property type="match status" value="1"/>
</dbReference>
<keyword evidence="9" id="KW-0378">Hydrolase</keyword>
<evidence type="ECO:0000256" key="12">
    <source>
        <dbReference type="ARBA" id="ARBA00023254"/>
    </source>
</evidence>
<dbReference type="AlphaFoldDB" id="A0A1V9ZNJ8"/>
<dbReference type="OrthoDB" id="266663at2759"/>
<dbReference type="GO" id="GO:0005737">
    <property type="term" value="C:cytoplasm"/>
    <property type="evidence" value="ECO:0007669"/>
    <property type="project" value="UniProtKB-SubCell"/>
</dbReference>
<evidence type="ECO:0000256" key="7">
    <source>
        <dbReference type="ARBA" id="ARBA00022618"/>
    </source>
</evidence>
<keyword evidence="10" id="KW-0904">Protein phosphatase</keyword>
<organism evidence="16 17">
    <name type="scientific">Thraustotheca clavata</name>
    <dbReference type="NCBI Taxonomy" id="74557"/>
    <lineage>
        <taxon>Eukaryota</taxon>
        <taxon>Sar</taxon>
        <taxon>Stramenopiles</taxon>
        <taxon>Oomycota</taxon>
        <taxon>Saprolegniomycetes</taxon>
        <taxon>Saprolegniales</taxon>
        <taxon>Achlyaceae</taxon>
        <taxon>Thraustotheca</taxon>
    </lineage>
</organism>
<dbReference type="InterPro" id="IPR016130">
    <property type="entry name" value="Tyr_Pase_AS"/>
</dbReference>
<dbReference type="STRING" id="74557.A0A1V9ZNJ8"/>
<dbReference type="EMBL" id="JNBS01001796">
    <property type="protein sequence ID" value="OQR99575.1"/>
    <property type="molecule type" value="Genomic_DNA"/>
</dbReference>
<keyword evidence="6" id="KW-0597">Phosphoprotein</keyword>
<comment type="subcellular location">
    <subcellularLocation>
        <location evidence="2">Cytoplasm</location>
    </subcellularLocation>
    <subcellularLocation>
        <location evidence="1">Nucleus</location>
    </subcellularLocation>
</comment>
<keyword evidence="13" id="KW-0131">Cell cycle</keyword>
<dbReference type="CDD" id="cd17657">
    <property type="entry name" value="CDC14_N"/>
    <property type="match status" value="1"/>
</dbReference>
<evidence type="ECO:0000256" key="11">
    <source>
        <dbReference type="ARBA" id="ARBA00023242"/>
    </source>
</evidence>
<dbReference type="InterPro" id="IPR029260">
    <property type="entry name" value="DSPn"/>
</dbReference>
<evidence type="ECO:0000256" key="3">
    <source>
        <dbReference type="ARBA" id="ARBA00007315"/>
    </source>
</evidence>
<evidence type="ECO:0000256" key="1">
    <source>
        <dbReference type="ARBA" id="ARBA00004123"/>
    </source>
</evidence>
<dbReference type="Pfam" id="PF14671">
    <property type="entry name" value="DSPn"/>
    <property type="match status" value="1"/>
</dbReference>
<dbReference type="GO" id="GO:0033554">
    <property type="term" value="P:cellular response to stress"/>
    <property type="evidence" value="ECO:0007669"/>
    <property type="project" value="UniProtKB-ARBA"/>
</dbReference>
<dbReference type="InterPro" id="IPR000387">
    <property type="entry name" value="Tyr_Pase_dom"/>
</dbReference>
<evidence type="ECO:0000256" key="8">
    <source>
        <dbReference type="ARBA" id="ARBA00022776"/>
    </source>
</evidence>
<dbReference type="GO" id="GO:0005856">
    <property type="term" value="C:cytoskeleton"/>
    <property type="evidence" value="ECO:0007669"/>
    <property type="project" value="UniProtKB-ARBA"/>
</dbReference>
<evidence type="ECO:0000256" key="2">
    <source>
        <dbReference type="ARBA" id="ARBA00004496"/>
    </source>
</evidence>
<gene>
    <name evidence="16" type="ORF">THRCLA_06458</name>
</gene>
<keyword evidence="12" id="KW-0469">Meiosis</keyword>
<dbReference type="GO" id="GO:0051321">
    <property type="term" value="P:meiotic cell cycle"/>
    <property type="evidence" value="ECO:0007669"/>
    <property type="project" value="UniProtKB-KW"/>
</dbReference>
<dbReference type="SMART" id="SM00195">
    <property type="entry name" value="DSPc"/>
    <property type="match status" value="1"/>
</dbReference>
<dbReference type="FunFam" id="3.90.190.10:FF:000038">
    <property type="entry name" value="Tyrosine-protein phosphatase CDC14"/>
    <property type="match status" value="1"/>
</dbReference>
<evidence type="ECO:0000256" key="6">
    <source>
        <dbReference type="ARBA" id="ARBA00022553"/>
    </source>
</evidence>
<evidence type="ECO:0000256" key="10">
    <source>
        <dbReference type="ARBA" id="ARBA00022912"/>
    </source>
</evidence>
<evidence type="ECO:0000313" key="16">
    <source>
        <dbReference type="EMBL" id="OQR99575.1"/>
    </source>
</evidence>
<name>A0A1V9ZNJ8_9STRA</name>
<keyword evidence="11" id="KW-0539">Nucleus</keyword>
<dbReference type="PROSITE" id="PS50054">
    <property type="entry name" value="TYR_PHOSPHATASE_DUAL"/>
    <property type="match status" value="1"/>
</dbReference>
<dbReference type="GO" id="GO:0051301">
    <property type="term" value="P:cell division"/>
    <property type="evidence" value="ECO:0007669"/>
    <property type="project" value="UniProtKB-KW"/>
</dbReference>
<feature type="domain" description="Tyrosine specific protein phosphatases" evidence="15">
    <location>
        <begin position="248"/>
        <end position="310"/>
    </location>
</feature>
<evidence type="ECO:0000259" key="14">
    <source>
        <dbReference type="PROSITE" id="PS50054"/>
    </source>
</evidence>
<comment type="caution">
    <text evidence="16">The sequence shown here is derived from an EMBL/GenBank/DDBJ whole genome shotgun (WGS) entry which is preliminary data.</text>
</comment>